<evidence type="ECO:0000313" key="1">
    <source>
        <dbReference type="EMBL" id="QJA94411.1"/>
    </source>
</evidence>
<accession>A0A6M3LMW9</accession>
<organism evidence="1">
    <name type="scientific">viral metagenome</name>
    <dbReference type="NCBI Taxonomy" id="1070528"/>
    <lineage>
        <taxon>unclassified sequences</taxon>
        <taxon>metagenomes</taxon>
        <taxon>organismal metagenomes</taxon>
    </lineage>
</organism>
<name>A0A6M3LMW9_9ZZZZ</name>
<sequence>MTFENEIRIVKEVIKTLELSKTGGENISVKYIEAYKSILRILENLREEKLEQMIKESAVCSYTQDERIFYVVDDKILAQAILKGLKGGD</sequence>
<gene>
    <name evidence="1" type="ORF">MM415B03862_0012</name>
</gene>
<dbReference type="AlphaFoldDB" id="A0A6M3LMW9"/>
<reference evidence="1" key="1">
    <citation type="submission" date="2020-03" db="EMBL/GenBank/DDBJ databases">
        <title>The deep terrestrial virosphere.</title>
        <authorList>
            <person name="Holmfeldt K."/>
            <person name="Nilsson E."/>
            <person name="Simone D."/>
            <person name="Lopez-Fernandez M."/>
            <person name="Wu X."/>
            <person name="de Brujin I."/>
            <person name="Lundin D."/>
            <person name="Andersson A."/>
            <person name="Bertilsson S."/>
            <person name="Dopson M."/>
        </authorList>
    </citation>
    <scope>NUCLEOTIDE SEQUENCE</scope>
    <source>
        <strain evidence="1">MM415B03862</strain>
    </source>
</reference>
<protein>
    <submittedName>
        <fullName evidence="1">Uncharacterized protein</fullName>
    </submittedName>
</protein>
<proteinExistence type="predicted"/>
<dbReference type="EMBL" id="MT143229">
    <property type="protein sequence ID" value="QJA94411.1"/>
    <property type="molecule type" value="Genomic_DNA"/>
</dbReference>